<feature type="compositionally biased region" description="Low complexity" evidence="1">
    <location>
        <begin position="192"/>
        <end position="203"/>
    </location>
</feature>
<dbReference type="AlphaFoldDB" id="A0A3B0K185"/>
<dbReference type="EMBL" id="OUUW01000013">
    <property type="protein sequence ID" value="SPP88037.1"/>
    <property type="molecule type" value="Genomic_DNA"/>
</dbReference>
<keyword evidence="3" id="KW-1185">Reference proteome</keyword>
<evidence type="ECO:0000313" key="3">
    <source>
        <dbReference type="Proteomes" id="UP000268350"/>
    </source>
</evidence>
<proteinExistence type="predicted"/>
<accession>A0A3B0K185</accession>
<sequence>MKRVTRLIGPRRAAKAVKPKEATSYNAFVSLPQKSTPSGAAAPIARVHNYGRGKALSAAATGSSLPSSSAGKIQYAALNRMRKNRSADNPPSQRPRSTKWRRLLGACWWRRRRRRPRSYKDYWGSGKPKRSLCCCRWGRARAKAYSCDSDEEDDDIDAKVAAYIVEMKQREAVASQQSEKVKDTQFQESSIRLPQQQQRQPHPQLRKVSLRDKPRAWTWDDSLRSNSDRFLETLEEELPVVAAVAVPGGRMSLILPRRTPLHVHFVESEQQDNQEKEREAVQGRRHSSLPAACTLHCFPRLQLHFVPS</sequence>
<organism evidence="2 3">
    <name type="scientific">Drosophila guanche</name>
    <name type="common">Fruit fly</name>
    <dbReference type="NCBI Taxonomy" id="7266"/>
    <lineage>
        <taxon>Eukaryota</taxon>
        <taxon>Metazoa</taxon>
        <taxon>Ecdysozoa</taxon>
        <taxon>Arthropoda</taxon>
        <taxon>Hexapoda</taxon>
        <taxon>Insecta</taxon>
        <taxon>Pterygota</taxon>
        <taxon>Neoptera</taxon>
        <taxon>Endopterygota</taxon>
        <taxon>Diptera</taxon>
        <taxon>Brachycera</taxon>
        <taxon>Muscomorpha</taxon>
        <taxon>Ephydroidea</taxon>
        <taxon>Drosophilidae</taxon>
        <taxon>Drosophila</taxon>
        <taxon>Sophophora</taxon>
    </lineage>
</organism>
<feature type="region of interest" description="Disordered" evidence="1">
    <location>
        <begin position="173"/>
        <end position="206"/>
    </location>
</feature>
<gene>
    <name evidence="2" type="ORF">DGUA_6G015853</name>
</gene>
<name>A0A3B0K185_DROGU</name>
<evidence type="ECO:0000256" key="1">
    <source>
        <dbReference type="SAM" id="MobiDB-lite"/>
    </source>
</evidence>
<evidence type="ECO:0000313" key="2">
    <source>
        <dbReference type="EMBL" id="SPP88037.1"/>
    </source>
</evidence>
<dbReference type="OrthoDB" id="195679at2759"/>
<protein>
    <submittedName>
        <fullName evidence="2">Uncharacterized protein</fullName>
    </submittedName>
</protein>
<reference evidence="3" key="1">
    <citation type="submission" date="2018-01" db="EMBL/GenBank/DDBJ databases">
        <authorList>
            <person name="Alioto T."/>
            <person name="Alioto T."/>
        </authorList>
    </citation>
    <scope>NUCLEOTIDE SEQUENCE [LARGE SCALE GENOMIC DNA]</scope>
</reference>
<dbReference type="Proteomes" id="UP000268350">
    <property type="component" value="Unassembled WGS sequence"/>
</dbReference>